<dbReference type="EMBL" id="CAMKVN010003632">
    <property type="protein sequence ID" value="CAI2185254.1"/>
    <property type="molecule type" value="Genomic_DNA"/>
</dbReference>
<name>A0A9W4SXT0_9GLOM</name>
<feature type="region of interest" description="Disordered" evidence="1">
    <location>
        <begin position="1"/>
        <end position="27"/>
    </location>
</feature>
<evidence type="ECO:0000313" key="2">
    <source>
        <dbReference type="EMBL" id="CAI2185254.1"/>
    </source>
</evidence>
<keyword evidence="3" id="KW-1185">Reference proteome</keyword>
<reference evidence="2" key="1">
    <citation type="submission" date="2022-08" db="EMBL/GenBank/DDBJ databases">
        <authorList>
            <person name="Kallberg Y."/>
            <person name="Tangrot J."/>
            <person name="Rosling A."/>
        </authorList>
    </citation>
    <scope>NUCLEOTIDE SEQUENCE</scope>
    <source>
        <strain evidence="2">Wild A</strain>
    </source>
</reference>
<evidence type="ECO:0000256" key="1">
    <source>
        <dbReference type="SAM" id="MobiDB-lite"/>
    </source>
</evidence>
<feature type="compositionally biased region" description="Polar residues" evidence="1">
    <location>
        <begin position="10"/>
        <end position="27"/>
    </location>
</feature>
<evidence type="ECO:0000313" key="3">
    <source>
        <dbReference type="Proteomes" id="UP001153678"/>
    </source>
</evidence>
<dbReference type="AlphaFoldDB" id="A0A9W4SXT0"/>
<accession>A0A9W4SXT0</accession>
<protein>
    <submittedName>
        <fullName evidence="2">3502_t:CDS:1</fullName>
    </submittedName>
</protein>
<comment type="caution">
    <text evidence="2">The sequence shown here is derived from an EMBL/GenBank/DDBJ whole genome shotgun (WGS) entry which is preliminary data.</text>
</comment>
<dbReference type="OrthoDB" id="2429015at2759"/>
<organism evidence="2 3">
    <name type="scientific">Funneliformis geosporum</name>
    <dbReference type="NCBI Taxonomy" id="1117311"/>
    <lineage>
        <taxon>Eukaryota</taxon>
        <taxon>Fungi</taxon>
        <taxon>Fungi incertae sedis</taxon>
        <taxon>Mucoromycota</taxon>
        <taxon>Glomeromycotina</taxon>
        <taxon>Glomeromycetes</taxon>
        <taxon>Glomerales</taxon>
        <taxon>Glomeraceae</taxon>
        <taxon>Funneliformis</taxon>
    </lineage>
</organism>
<sequence>MPGRMKNFNKDSGSTATANAWPREQSSVNKQLRSTTYLRFVSPNFEGVHIYFKNVEAQNWQLKHYLHYRLKQDNVILSWMDVYDDWKKSLNVIIKNSTKKIPGSVHTNLERIQELEKSLFSSQKISQHFRISTRGKKRAHDDNNKEVSQCGKRSRQNVGFLNPSWVELHPCYLICYQRYLFLIYCL</sequence>
<proteinExistence type="predicted"/>
<dbReference type="Proteomes" id="UP001153678">
    <property type="component" value="Unassembled WGS sequence"/>
</dbReference>
<gene>
    <name evidence="2" type="ORF">FWILDA_LOCUS11984</name>
</gene>